<sequence length="70" mass="8574">MILKPQDYFDKKDLDQLKQYKFLHLKEKFVPLCLKSNFIQFQVEIALQRHFVVPISNNFESAYRKRLQKK</sequence>
<gene>
    <name evidence="1" type="ORF">IV80_GL001721</name>
</gene>
<evidence type="ECO:0000313" key="1">
    <source>
        <dbReference type="EMBL" id="KRN65879.1"/>
    </source>
</evidence>
<protein>
    <submittedName>
        <fullName evidence="1">Uncharacterized protein</fullName>
    </submittedName>
</protein>
<dbReference type="Proteomes" id="UP000051568">
    <property type="component" value="Unassembled WGS sequence"/>
</dbReference>
<organism evidence="1 2">
    <name type="scientific">Pediococcus cellicola</name>
    <dbReference type="NCBI Taxonomy" id="319652"/>
    <lineage>
        <taxon>Bacteria</taxon>
        <taxon>Bacillati</taxon>
        <taxon>Bacillota</taxon>
        <taxon>Bacilli</taxon>
        <taxon>Lactobacillales</taxon>
        <taxon>Lactobacillaceae</taxon>
        <taxon>Pediococcus</taxon>
    </lineage>
</organism>
<dbReference type="AlphaFoldDB" id="A0A0R2IV96"/>
<name>A0A0R2IV96_9LACO</name>
<reference evidence="1 2" key="1">
    <citation type="journal article" date="2015" name="Genome Announc.">
        <title>Expanding the biotechnology potential of lactobacilli through comparative genomics of 213 strains and associated genera.</title>
        <authorList>
            <person name="Sun Z."/>
            <person name="Harris H.M."/>
            <person name="McCann A."/>
            <person name="Guo C."/>
            <person name="Argimon S."/>
            <person name="Zhang W."/>
            <person name="Yang X."/>
            <person name="Jeffery I.B."/>
            <person name="Cooney J.C."/>
            <person name="Kagawa T.F."/>
            <person name="Liu W."/>
            <person name="Song Y."/>
            <person name="Salvetti E."/>
            <person name="Wrobel A."/>
            <person name="Rasinkangas P."/>
            <person name="Parkhill J."/>
            <person name="Rea M.C."/>
            <person name="O'Sullivan O."/>
            <person name="Ritari J."/>
            <person name="Douillard F.P."/>
            <person name="Paul Ross R."/>
            <person name="Yang R."/>
            <person name="Briner A.E."/>
            <person name="Felis G.E."/>
            <person name="de Vos W.M."/>
            <person name="Barrangou R."/>
            <person name="Klaenhammer T.R."/>
            <person name="Caufield P.W."/>
            <person name="Cui Y."/>
            <person name="Zhang H."/>
            <person name="O'Toole P.W."/>
        </authorList>
    </citation>
    <scope>NUCLEOTIDE SEQUENCE [LARGE SCALE GENOMIC DNA]</scope>
    <source>
        <strain evidence="1 2">DSM 17757</strain>
    </source>
</reference>
<evidence type="ECO:0000313" key="2">
    <source>
        <dbReference type="Proteomes" id="UP000051568"/>
    </source>
</evidence>
<accession>A0A0R2IV96</accession>
<keyword evidence="2" id="KW-1185">Reference proteome</keyword>
<comment type="caution">
    <text evidence="1">The sequence shown here is derived from an EMBL/GenBank/DDBJ whole genome shotgun (WGS) entry which is preliminary data.</text>
</comment>
<dbReference type="STRING" id="319652.IV80_GL001721"/>
<proteinExistence type="predicted"/>
<dbReference type="PATRIC" id="fig|319652.3.peg.1744"/>
<dbReference type="EMBL" id="JQBR01000007">
    <property type="protein sequence ID" value="KRN65879.1"/>
    <property type="molecule type" value="Genomic_DNA"/>
</dbReference>